<dbReference type="Proteomes" id="UP001146120">
    <property type="component" value="Unassembled WGS sequence"/>
</dbReference>
<keyword evidence="2" id="KW-1185">Reference proteome</keyword>
<dbReference type="AlphaFoldDB" id="A0AAV2Z3Y4"/>
<gene>
    <name evidence="1" type="ORF">N0F65_011150</name>
</gene>
<proteinExistence type="predicted"/>
<organism evidence="1 2">
    <name type="scientific">Lagenidium giganteum</name>
    <dbReference type="NCBI Taxonomy" id="4803"/>
    <lineage>
        <taxon>Eukaryota</taxon>
        <taxon>Sar</taxon>
        <taxon>Stramenopiles</taxon>
        <taxon>Oomycota</taxon>
        <taxon>Peronosporomycetes</taxon>
        <taxon>Pythiales</taxon>
        <taxon>Pythiaceae</taxon>
    </lineage>
</organism>
<evidence type="ECO:0008006" key="3">
    <source>
        <dbReference type="Google" id="ProtNLM"/>
    </source>
</evidence>
<dbReference type="GO" id="GO:0003676">
    <property type="term" value="F:nucleic acid binding"/>
    <property type="evidence" value="ECO:0007669"/>
    <property type="project" value="InterPro"/>
</dbReference>
<reference evidence="1" key="2">
    <citation type="journal article" date="2023" name="Microbiol Resour">
        <title>Decontamination and Annotation of the Draft Genome Sequence of the Oomycete Lagenidium giganteum ARSEF 373.</title>
        <authorList>
            <person name="Morgan W.R."/>
            <person name="Tartar A."/>
        </authorList>
    </citation>
    <scope>NUCLEOTIDE SEQUENCE</scope>
    <source>
        <strain evidence="1">ARSEF 373</strain>
    </source>
</reference>
<dbReference type="Gene3D" id="1.10.10.10">
    <property type="entry name" value="Winged helix-like DNA-binding domain superfamily/Winged helix DNA-binding domain"/>
    <property type="match status" value="1"/>
</dbReference>
<dbReference type="EMBL" id="DAKRPA010000036">
    <property type="protein sequence ID" value="DBA02083.1"/>
    <property type="molecule type" value="Genomic_DNA"/>
</dbReference>
<accession>A0AAV2Z3Y4</accession>
<sequence>MRNPDGKKRCKKLGRPKTLTSRDVRHVFNLACTSGMSAKETRNTLGLNCSRWTVCRALGSTNNAKYVKHKQAPRLTDAHKSKRVAFADQKVSDEFCWRGVLFSDEKKFNLDGPDGCQYYWHDTRLPPEIYSKRIAGGGSDMVWAAMGFDGTSELKILEGRQNAAAYIRTLQTHFLPFMAKLKEA</sequence>
<reference evidence="1" key="1">
    <citation type="submission" date="2022-11" db="EMBL/GenBank/DDBJ databases">
        <authorList>
            <person name="Morgan W.R."/>
            <person name="Tartar A."/>
        </authorList>
    </citation>
    <scope>NUCLEOTIDE SEQUENCE</scope>
    <source>
        <strain evidence="1">ARSEF 373</strain>
    </source>
</reference>
<evidence type="ECO:0000313" key="1">
    <source>
        <dbReference type="EMBL" id="DBA02083.1"/>
    </source>
</evidence>
<protein>
    <recommendedName>
        <fullName evidence="3">Transposase</fullName>
    </recommendedName>
</protein>
<name>A0AAV2Z3Y4_9STRA</name>
<comment type="caution">
    <text evidence="1">The sequence shown here is derived from an EMBL/GenBank/DDBJ whole genome shotgun (WGS) entry which is preliminary data.</text>
</comment>
<dbReference type="InterPro" id="IPR036388">
    <property type="entry name" value="WH-like_DNA-bd_sf"/>
</dbReference>
<dbReference type="InterPro" id="IPR036397">
    <property type="entry name" value="RNaseH_sf"/>
</dbReference>
<evidence type="ECO:0000313" key="2">
    <source>
        <dbReference type="Proteomes" id="UP001146120"/>
    </source>
</evidence>
<dbReference type="Gene3D" id="3.30.420.10">
    <property type="entry name" value="Ribonuclease H-like superfamily/Ribonuclease H"/>
    <property type="match status" value="1"/>
</dbReference>